<dbReference type="EnsemblMetazoa" id="PPA38100.1">
    <property type="protein sequence ID" value="PPA38100.1"/>
    <property type="gene ID" value="WBGene00276469"/>
</dbReference>
<dbReference type="Proteomes" id="UP000005239">
    <property type="component" value="Unassembled WGS sequence"/>
</dbReference>
<evidence type="ECO:0000313" key="2">
    <source>
        <dbReference type="EnsemblMetazoa" id="PPA38100.1"/>
    </source>
</evidence>
<sequence length="101" mass="10786">MLSTNLLVICAVVAAVNAQCGSPDDARCSTWVQGGFCNSEYYTLDYRKKTCGLACGLCPPANCAGTTENANCATWKANGFCTNAFYTNAQKHMYCCRACGI</sequence>
<accession>A0A8R1YWG3</accession>
<dbReference type="InterPro" id="IPR003582">
    <property type="entry name" value="ShKT_dom"/>
</dbReference>
<accession>A0A2A6CHD6</accession>
<dbReference type="Gene3D" id="1.10.10.1940">
    <property type="match status" value="1"/>
</dbReference>
<proteinExistence type="predicted"/>
<protein>
    <submittedName>
        <fullName evidence="2">ShK domain-containing protein</fullName>
    </submittedName>
</protein>
<dbReference type="PANTHER" id="PTHR46707">
    <property type="entry name" value="PROTEIN CBG07468"/>
    <property type="match status" value="1"/>
</dbReference>
<evidence type="ECO:0000256" key="1">
    <source>
        <dbReference type="PROSITE-ProRule" id="PRU01005"/>
    </source>
</evidence>
<reference evidence="2" key="2">
    <citation type="submission" date="2022-06" db="UniProtKB">
        <authorList>
            <consortium name="EnsemblMetazoa"/>
        </authorList>
    </citation>
    <scope>IDENTIFICATION</scope>
    <source>
        <strain evidence="2">PS312</strain>
    </source>
</reference>
<gene>
    <name evidence="2" type="primary">WBGene00276469</name>
</gene>
<evidence type="ECO:0000313" key="3">
    <source>
        <dbReference type="Proteomes" id="UP000005239"/>
    </source>
</evidence>
<dbReference type="PROSITE" id="PS51670">
    <property type="entry name" value="SHKT"/>
    <property type="match status" value="1"/>
</dbReference>
<reference evidence="3" key="1">
    <citation type="journal article" date="2008" name="Nat. Genet.">
        <title>The Pristionchus pacificus genome provides a unique perspective on nematode lifestyle and parasitism.</title>
        <authorList>
            <person name="Dieterich C."/>
            <person name="Clifton S.W."/>
            <person name="Schuster L.N."/>
            <person name="Chinwalla A."/>
            <person name="Delehaunty K."/>
            <person name="Dinkelacker I."/>
            <person name="Fulton L."/>
            <person name="Fulton R."/>
            <person name="Godfrey J."/>
            <person name="Minx P."/>
            <person name="Mitreva M."/>
            <person name="Roeseler W."/>
            <person name="Tian H."/>
            <person name="Witte H."/>
            <person name="Yang S.P."/>
            <person name="Wilson R.K."/>
            <person name="Sommer R.J."/>
        </authorList>
    </citation>
    <scope>NUCLEOTIDE SEQUENCE [LARGE SCALE GENOMIC DNA]</scope>
    <source>
        <strain evidence="3">PS312</strain>
    </source>
</reference>
<dbReference type="SMART" id="SM00254">
    <property type="entry name" value="ShKT"/>
    <property type="match status" value="2"/>
</dbReference>
<dbReference type="PANTHER" id="PTHR46707:SF1">
    <property type="entry name" value="COEXPRESSED WITH POLYCYSTINS-RELATED"/>
    <property type="match status" value="1"/>
</dbReference>
<organism evidence="2 3">
    <name type="scientific">Pristionchus pacificus</name>
    <name type="common">Parasitic nematode worm</name>
    <dbReference type="NCBI Taxonomy" id="54126"/>
    <lineage>
        <taxon>Eukaryota</taxon>
        <taxon>Metazoa</taxon>
        <taxon>Ecdysozoa</taxon>
        <taxon>Nematoda</taxon>
        <taxon>Chromadorea</taxon>
        <taxon>Rhabditida</taxon>
        <taxon>Rhabditina</taxon>
        <taxon>Diplogasteromorpha</taxon>
        <taxon>Diplogasteroidea</taxon>
        <taxon>Neodiplogasteridae</taxon>
        <taxon>Pristionchus</taxon>
    </lineage>
</organism>
<dbReference type="OrthoDB" id="5832750at2759"/>
<name>A0A2A6CHD6_PRIPA</name>
<dbReference type="Pfam" id="PF01549">
    <property type="entry name" value="ShK"/>
    <property type="match status" value="2"/>
</dbReference>
<keyword evidence="3" id="KW-1185">Reference proteome</keyword>
<dbReference type="AlphaFoldDB" id="A0A2A6CHD6"/>
<comment type="caution">
    <text evidence="1">Lacks conserved residue(s) required for the propagation of feature annotation.</text>
</comment>